<dbReference type="AlphaFoldDB" id="A0A2S0KP67"/>
<dbReference type="EMBL" id="CP027226">
    <property type="protein sequence ID" value="AVM42831.1"/>
    <property type="molecule type" value="Genomic_DNA"/>
</dbReference>
<gene>
    <name evidence="1" type="ORF">C5Q98_06230</name>
</gene>
<evidence type="ECO:0000313" key="1">
    <source>
        <dbReference type="EMBL" id="AVM42831.1"/>
    </source>
</evidence>
<reference evidence="2" key="1">
    <citation type="submission" date="2018-02" db="EMBL/GenBank/DDBJ databases">
        <authorList>
            <person name="Holder M.E."/>
            <person name="Ajami N.J."/>
            <person name="Petrosino J.F."/>
        </authorList>
    </citation>
    <scope>NUCLEOTIDE SEQUENCE [LARGE SCALE GENOMIC DNA]</scope>
    <source>
        <strain evidence="2">CCUG 47711</strain>
    </source>
</reference>
<evidence type="ECO:0008006" key="3">
    <source>
        <dbReference type="Google" id="ProtNLM"/>
    </source>
</evidence>
<proteinExistence type="predicted"/>
<sequence length="189" mass="21902">MEKGELILSNERKKDIVPKLPKKKDYYETIEGRNLLTYFYRDLMMTDEQVANEIGISSRTIRNWRNSSSIIDKAIEVGKAHTDTLVENSLLQQALKGNVNAAIYWLQNRKPDKWRSQATIDREMHKLELERKELENKKLRNLVSPEDNEQSTAQILAIADLINESVQDRAISDYFEDTSKGGNDNEQDD</sequence>
<dbReference type="KEGG" id="fsa:C5Q98_06230"/>
<protein>
    <recommendedName>
        <fullName evidence="3">Homeodomain phBC6A51-type domain-containing protein</fullName>
    </recommendedName>
</protein>
<dbReference type="Proteomes" id="UP000237947">
    <property type="component" value="Chromosome"/>
</dbReference>
<evidence type="ECO:0000313" key="2">
    <source>
        <dbReference type="Proteomes" id="UP000237947"/>
    </source>
</evidence>
<name>A0A2S0KP67_9FIRM</name>
<accession>A0A2S0KP67</accession>
<organism evidence="1 2">
    <name type="scientific">Fastidiosipila sanguinis</name>
    <dbReference type="NCBI Taxonomy" id="236753"/>
    <lineage>
        <taxon>Bacteria</taxon>
        <taxon>Bacillati</taxon>
        <taxon>Bacillota</taxon>
        <taxon>Clostridia</taxon>
        <taxon>Eubacteriales</taxon>
        <taxon>Oscillospiraceae</taxon>
        <taxon>Fastidiosipila</taxon>
    </lineage>
</organism>
<keyword evidence="2" id="KW-1185">Reference proteome</keyword>
<dbReference type="Gene3D" id="1.10.10.60">
    <property type="entry name" value="Homeodomain-like"/>
    <property type="match status" value="1"/>
</dbReference>